<proteinExistence type="predicted"/>
<feature type="compositionally biased region" description="Basic and acidic residues" evidence="2">
    <location>
        <begin position="64"/>
        <end position="83"/>
    </location>
</feature>
<keyword evidence="1" id="KW-0833">Ubl conjugation pathway</keyword>
<comment type="caution">
    <text evidence="3">The sequence shown here is derived from an EMBL/GenBank/DDBJ whole genome shotgun (WGS) entry which is preliminary data.</text>
</comment>
<gene>
    <name evidence="3" type="ORF">EDB92DRAFT_1794510</name>
</gene>
<evidence type="ECO:0000256" key="2">
    <source>
        <dbReference type="SAM" id="MobiDB-lite"/>
    </source>
</evidence>
<dbReference type="AlphaFoldDB" id="A0AAD4LM02"/>
<dbReference type="EMBL" id="JAKELL010000011">
    <property type="protein sequence ID" value="KAH8995712.1"/>
    <property type="molecule type" value="Genomic_DNA"/>
</dbReference>
<feature type="compositionally biased region" description="Polar residues" evidence="2">
    <location>
        <begin position="34"/>
        <end position="46"/>
    </location>
</feature>
<dbReference type="Proteomes" id="UP001201163">
    <property type="component" value="Unassembled WGS sequence"/>
</dbReference>
<keyword evidence="4" id="KW-1185">Reference proteome</keyword>
<sequence length="83" mass="9208">MIRRNPTLIGMSDADVQDVRNMLAKKQQQQQQQAENVTSANSNTTAAKGKHGFPPQPPTTAVHVTDEAKQRQEARDERLGLNN</sequence>
<feature type="region of interest" description="Disordered" evidence="2">
    <location>
        <begin position="23"/>
        <end position="83"/>
    </location>
</feature>
<name>A0AAD4LM02_9AGAM</name>
<dbReference type="GO" id="GO:0005680">
    <property type="term" value="C:anaphase-promoting complex"/>
    <property type="evidence" value="ECO:0007669"/>
    <property type="project" value="InterPro"/>
</dbReference>
<accession>A0AAD4LM02</accession>
<reference evidence="3" key="1">
    <citation type="submission" date="2022-01" db="EMBL/GenBank/DDBJ databases">
        <title>Comparative genomics reveals a dynamic genome evolution in the ectomycorrhizal milk-cap (Lactarius) mushrooms.</title>
        <authorList>
            <consortium name="DOE Joint Genome Institute"/>
            <person name="Lebreton A."/>
            <person name="Tang N."/>
            <person name="Kuo A."/>
            <person name="LaButti K."/>
            <person name="Drula E."/>
            <person name="Barry K."/>
            <person name="Clum A."/>
            <person name="Lipzen A."/>
            <person name="Mousain D."/>
            <person name="Ng V."/>
            <person name="Wang R."/>
            <person name="Wang X."/>
            <person name="Dai Y."/>
            <person name="Henrissat B."/>
            <person name="Grigoriev I.V."/>
            <person name="Guerin-Laguette A."/>
            <person name="Yu F."/>
            <person name="Martin F.M."/>
        </authorList>
    </citation>
    <scope>NUCLEOTIDE SEQUENCE</scope>
    <source>
        <strain evidence="3">QP</strain>
    </source>
</reference>
<dbReference type="Pfam" id="PF10471">
    <property type="entry name" value="ANAPC_CDC26"/>
    <property type="match status" value="1"/>
</dbReference>
<evidence type="ECO:0000313" key="3">
    <source>
        <dbReference type="EMBL" id="KAH8995712.1"/>
    </source>
</evidence>
<dbReference type="GO" id="GO:0031145">
    <property type="term" value="P:anaphase-promoting complex-dependent catabolic process"/>
    <property type="evidence" value="ECO:0007669"/>
    <property type="project" value="InterPro"/>
</dbReference>
<protein>
    <submittedName>
        <fullName evidence="3">Uncharacterized protein</fullName>
    </submittedName>
</protein>
<organism evidence="3 4">
    <name type="scientific">Lactarius akahatsu</name>
    <dbReference type="NCBI Taxonomy" id="416441"/>
    <lineage>
        <taxon>Eukaryota</taxon>
        <taxon>Fungi</taxon>
        <taxon>Dikarya</taxon>
        <taxon>Basidiomycota</taxon>
        <taxon>Agaricomycotina</taxon>
        <taxon>Agaricomycetes</taxon>
        <taxon>Russulales</taxon>
        <taxon>Russulaceae</taxon>
        <taxon>Lactarius</taxon>
    </lineage>
</organism>
<dbReference type="InterPro" id="IPR018860">
    <property type="entry name" value="APC_suCDC26"/>
</dbReference>
<evidence type="ECO:0000256" key="1">
    <source>
        <dbReference type="ARBA" id="ARBA00022786"/>
    </source>
</evidence>
<evidence type="ECO:0000313" key="4">
    <source>
        <dbReference type="Proteomes" id="UP001201163"/>
    </source>
</evidence>